<dbReference type="RefSeq" id="WP_121853429.1">
    <property type="nucleotide sequence ID" value="NZ_CP037952.1"/>
</dbReference>
<dbReference type="AlphaFoldDB" id="A0A3A6UFY0"/>
<dbReference type="EMBL" id="QYYH01000050">
    <property type="protein sequence ID" value="RJY16338.1"/>
    <property type="molecule type" value="Genomic_DNA"/>
</dbReference>
<protein>
    <submittedName>
        <fullName evidence="1">Uncharacterized protein</fullName>
    </submittedName>
</protein>
<comment type="caution">
    <text evidence="1">The sequence shown here is derived from an EMBL/GenBank/DDBJ whole genome shotgun (WGS) entry which is preliminary data.</text>
</comment>
<name>A0A3A6UFY0_9GAMM</name>
<dbReference type="OrthoDB" id="9815944at2"/>
<organism evidence="1 2">
    <name type="scientific">Parashewanella spongiae</name>
    <dbReference type="NCBI Taxonomy" id="342950"/>
    <lineage>
        <taxon>Bacteria</taxon>
        <taxon>Pseudomonadati</taxon>
        <taxon>Pseudomonadota</taxon>
        <taxon>Gammaproteobacteria</taxon>
        <taxon>Alteromonadales</taxon>
        <taxon>Shewanellaceae</taxon>
        <taxon>Parashewanella</taxon>
    </lineage>
</organism>
<keyword evidence="2" id="KW-1185">Reference proteome</keyword>
<reference evidence="1 2" key="1">
    <citation type="submission" date="2018-09" db="EMBL/GenBank/DDBJ databases">
        <title>Phylogeny of the Shewanellaceae, and recommendation for two new genera, Pseudoshewanella and Parashewanella.</title>
        <authorList>
            <person name="Wang G."/>
        </authorList>
    </citation>
    <scope>NUCLEOTIDE SEQUENCE [LARGE SCALE GENOMIC DNA]</scope>
    <source>
        <strain evidence="1 2">KCTC 22492</strain>
    </source>
</reference>
<evidence type="ECO:0000313" key="2">
    <source>
        <dbReference type="Proteomes" id="UP000273022"/>
    </source>
</evidence>
<gene>
    <name evidence="1" type="ORF">D5R81_09620</name>
</gene>
<dbReference type="Proteomes" id="UP000273022">
    <property type="component" value="Unassembled WGS sequence"/>
</dbReference>
<proteinExistence type="predicted"/>
<sequence length="267" mass="30426">MDQITSFPHANRSVPLVIPSELQENTFSIIIGKNGIGKSRLLNRMVLSYRKTHYFHEPAVYNQYVLESFQSPKVIAVSTSPFDKFPNIPKRKTKSFRVSNYRYVGIRSNSYASSATNLFSSVSNAIIERYLTKNNYGQLISVFEAIEYLPSINLTLKSNLKQGNTVKLVGLFGSTVSPVTYPLLQQLKLEETPQIIEGLESLNDEELDCLPSAIESLRSLTKQKKEIKINIDFKAEKINFPNDSQLDEITFFYTYQNITQTQLDKTE</sequence>
<accession>A0A3A6UFY0</accession>
<evidence type="ECO:0000313" key="1">
    <source>
        <dbReference type="EMBL" id="RJY16338.1"/>
    </source>
</evidence>